<name>A0ABC9D785_9POAL</name>
<dbReference type="SUPFAM" id="SSF81383">
    <property type="entry name" value="F-box domain"/>
    <property type="match status" value="1"/>
</dbReference>
<gene>
    <name evidence="2" type="ORF">URODEC1_LOCUS82479</name>
</gene>
<dbReference type="Proteomes" id="UP001497457">
    <property type="component" value="Chromosome 31b"/>
</dbReference>
<accession>A0ABC9D785</accession>
<dbReference type="PANTHER" id="PTHR31672">
    <property type="entry name" value="BNACNNG10540D PROTEIN"/>
    <property type="match status" value="1"/>
</dbReference>
<dbReference type="InterPro" id="IPR013187">
    <property type="entry name" value="F-box-assoc_dom_typ3"/>
</dbReference>
<evidence type="ECO:0000313" key="2">
    <source>
        <dbReference type="EMBL" id="CAL5032900.1"/>
    </source>
</evidence>
<protein>
    <recommendedName>
        <fullName evidence="1">F-box domain-containing protein</fullName>
    </recommendedName>
</protein>
<evidence type="ECO:0000313" key="3">
    <source>
        <dbReference type="Proteomes" id="UP001497457"/>
    </source>
</evidence>
<dbReference type="EMBL" id="OZ075141">
    <property type="protein sequence ID" value="CAL5032900.1"/>
    <property type="molecule type" value="Genomic_DNA"/>
</dbReference>
<dbReference type="InterPro" id="IPR050796">
    <property type="entry name" value="SCF_F-box_component"/>
</dbReference>
<dbReference type="Pfam" id="PF00646">
    <property type="entry name" value="F-box"/>
    <property type="match status" value="1"/>
</dbReference>
<organism evidence="2 3">
    <name type="scientific">Urochloa decumbens</name>
    <dbReference type="NCBI Taxonomy" id="240449"/>
    <lineage>
        <taxon>Eukaryota</taxon>
        <taxon>Viridiplantae</taxon>
        <taxon>Streptophyta</taxon>
        <taxon>Embryophyta</taxon>
        <taxon>Tracheophyta</taxon>
        <taxon>Spermatophyta</taxon>
        <taxon>Magnoliopsida</taxon>
        <taxon>Liliopsida</taxon>
        <taxon>Poales</taxon>
        <taxon>Poaceae</taxon>
        <taxon>PACMAD clade</taxon>
        <taxon>Panicoideae</taxon>
        <taxon>Panicodae</taxon>
        <taxon>Paniceae</taxon>
        <taxon>Melinidinae</taxon>
        <taxon>Urochloa</taxon>
    </lineage>
</organism>
<keyword evidence="3" id="KW-1185">Reference proteome</keyword>
<dbReference type="CDD" id="cd22157">
    <property type="entry name" value="F-box_AtFBW1-like"/>
    <property type="match status" value="1"/>
</dbReference>
<sequence length="451" mass="49987">MEANKRSRDEPTAAVITEEAKKKTKITPAAAAASPAFLPDELISEVLLRLPSKSVARFRSVCRSWNRLVSSAAFDRLYHDRQQQAPCSTYHHLIKLAAARSAPPHLWKLCDGVSLHCDHCPRFIGAKPCHRGILLLGRQCAGAYTLCNLSTGGFLGLPPCRTGGYPCTAGIGYNSATGEYKVVQLDSRMDRPSWESLDCQVLTVGDSRGWRCPASSSLPNNTRIEDDMDPVFANGCLHWILDTELLVRDKPQGILSFSLATESFATVPLPPFFTEDLVPYDTHHPFIGRVRSAKTTDNRMVMQPIGTALAELDGCLGIIRDLRRRRDVDGMFEVWKLKEHYGSGAAWSLDYRIQLAASMGRELRETWLVVPICYLPSAANSSSSEEEKRKIVLATTAHDAHVYDPQTRTLASLAVAHDNYSRSDDDHDNLLCMALYQESLVHVPGMEYGAN</sequence>
<dbReference type="InterPro" id="IPR001810">
    <property type="entry name" value="F-box_dom"/>
</dbReference>
<dbReference type="PROSITE" id="PS50181">
    <property type="entry name" value="FBOX"/>
    <property type="match status" value="1"/>
</dbReference>
<dbReference type="InterPro" id="IPR036047">
    <property type="entry name" value="F-box-like_dom_sf"/>
</dbReference>
<proteinExistence type="predicted"/>
<dbReference type="Pfam" id="PF08268">
    <property type="entry name" value="FBA_3"/>
    <property type="match status" value="1"/>
</dbReference>
<dbReference type="InterPro" id="IPR017451">
    <property type="entry name" value="F-box-assoc_interact_dom"/>
</dbReference>
<dbReference type="NCBIfam" id="TIGR01640">
    <property type="entry name" value="F_box_assoc_1"/>
    <property type="match status" value="1"/>
</dbReference>
<feature type="domain" description="F-box" evidence="1">
    <location>
        <begin position="32"/>
        <end position="81"/>
    </location>
</feature>
<evidence type="ECO:0000259" key="1">
    <source>
        <dbReference type="PROSITE" id="PS50181"/>
    </source>
</evidence>
<dbReference type="AlphaFoldDB" id="A0ABC9D785"/>
<dbReference type="SMART" id="SM00256">
    <property type="entry name" value="FBOX"/>
    <property type="match status" value="1"/>
</dbReference>
<reference evidence="2" key="1">
    <citation type="submission" date="2024-10" db="EMBL/GenBank/DDBJ databases">
        <authorList>
            <person name="Ryan C."/>
        </authorList>
    </citation>
    <scope>NUCLEOTIDE SEQUENCE [LARGE SCALE GENOMIC DNA]</scope>
</reference>
<dbReference type="Gene3D" id="1.20.1280.50">
    <property type="match status" value="1"/>
</dbReference>